<dbReference type="PANTHER" id="PTHR32444:SF235">
    <property type="entry name" value="OS01G0783900 PROTEIN"/>
    <property type="match status" value="1"/>
</dbReference>
<dbReference type="PROSITE" id="PS50948">
    <property type="entry name" value="PAN"/>
    <property type="match status" value="1"/>
</dbReference>
<comment type="caution">
    <text evidence="4">The sequence shown here is derived from an EMBL/GenBank/DDBJ whole genome shotgun (WGS) entry which is preliminary data.</text>
</comment>
<dbReference type="InterPro" id="IPR003609">
    <property type="entry name" value="Pan_app"/>
</dbReference>
<evidence type="ECO:0000259" key="3">
    <source>
        <dbReference type="PROSITE" id="PS50948"/>
    </source>
</evidence>
<dbReference type="PANTHER" id="PTHR32444">
    <property type="entry name" value="BULB-TYPE LECTIN DOMAIN-CONTAINING PROTEIN"/>
    <property type="match status" value="1"/>
</dbReference>
<name>A0A8J5VQC3_ZIZPA</name>
<keyword evidence="1" id="KW-0732">Signal</keyword>
<dbReference type="Pfam" id="PF08276">
    <property type="entry name" value="PAN_2"/>
    <property type="match status" value="1"/>
</dbReference>
<dbReference type="AlphaFoldDB" id="A0A8J5VQC3"/>
<accession>A0A8J5VQC3</accession>
<feature type="domain" description="Apple" evidence="3">
    <location>
        <begin position="132"/>
        <end position="186"/>
    </location>
</feature>
<gene>
    <name evidence="4" type="ORF">GUJ93_ZPchr0007g4277</name>
</gene>
<evidence type="ECO:0000313" key="4">
    <source>
        <dbReference type="EMBL" id="KAG8080927.1"/>
    </source>
</evidence>
<dbReference type="GO" id="GO:0048544">
    <property type="term" value="P:recognition of pollen"/>
    <property type="evidence" value="ECO:0007669"/>
    <property type="project" value="InterPro"/>
</dbReference>
<proteinExistence type="predicted"/>
<dbReference type="EMBL" id="JAAALK010000282">
    <property type="protein sequence ID" value="KAG8080927.1"/>
    <property type="molecule type" value="Genomic_DNA"/>
</dbReference>
<dbReference type="Pfam" id="PF00954">
    <property type="entry name" value="S_locus_glycop"/>
    <property type="match status" value="1"/>
</dbReference>
<evidence type="ECO:0000313" key="5">
    <source>
        <dbReference type="Proteomes" id="UP000729402"/>
    </source>
</evidence>
<dbReference type="InterPro" id="IPR000858">
    <property type="entry name" value="S_locus_glycoprot_dom"/>
</dbReference>
<organism evidence="4 5">
    <name type="scientific">Zizania palustris</name>
    <name type="common">Northern wild rice</name>
    <dbReference type="NCBI Taxonomy" id="103762"/>
    <lineage>
        <taxon>Eukaryota</taxon>
        <taxon>Viridiplantae</taxon>
        <taxon>Streptophyta</taxon>
        <taxon>Embryophyta</taxon>
        <taxon>Tracheophyta</taxon>
        <taxon>Spermatophyta</taxon>
        <taxon>Magnoliopsida</taxon>
        <taxon>Liliopsida</taxon>
        <taxon>Poales</taxon>
        <taxon>Poaceae</taxon>
        <taxon>BOP clade</taxon>
        <taxon>Oryzoideae</taxon>
        <taxon>Oryzeae</taxon>
        <taxon>Zizaniinae</taxon>
        <taxon>Zizania</taxon>
    </lineage>
</organism>
<dbReference type="Proteomes" id="UP000729402">
    <property type="component" value="Unassembled WGS sequence"/>
</dbReference>
<keyword evidence="2" id="KW-1015">Disulfide bond</keyword>
<keyword evidence="5" id="KW-1185">Reference proteome</keyword>
<evidence type="ECO:0000256" key="1">
    <source>
        <dbReference type="ARBA" id="ARBA00022729"/>
    </source>
</evidence>
<dbReference type="OrthoDB" id="689674at2759"/>
<protein>
    <recommendedName>
        <fullName evidence="3">Apple domain-containing protein</fullName>
    </recommendedName>
</protein>
<sequence>MTGLWNDVRFGRILEMMAFEDMFQFQFTDTAGEVSYMFRNYDCSPMSRLLNVSGVIQHMVWDHTTRTWINFWSGPRDQCDNYNRCSAFDICNYNVVDATVCRSIRGFASRSPTEWHMRNTSDGCACGTPLQCGGDGDGDGFYILHDVKLPEIHGCSVAVASMLEECDQRCLSNCSCMAYAGADIHD</sequence>
<reference evidence="4" key="1">
    <citation type="journal article" date="2021" name="bioRxiv">
        <title>Whole Genome Assembly and Annotation of Northern Wild Rice, Zizania palustris L., Supports a Whole Genome Duplication in the Zizania Genus.</title>
        <authorList>
            <person name="Haas M."/>
            <person name="Kono T."/>
            <person name="Macchietto M."/>
            <person name="Millas R."/>
            <person name="McGilp L."/>
            <person name="Shao M."/>
            <person name="Duquette J."/>
            <person name="Hirsch C.N."/>
            <person name="Kimball J."/>
        </authorList>
    </citation>
    <scope>NUCLEOTIDE SEQUENCE</scope>
    <source>
        <tissue evidence="4">Fresh leaf tissue</tissue>
    </source>
</reference>
<evidence type="ECO:0000256" key="2">
    <source>
        <dbReference type="ARBA" id="ARBA00023157"/>
    </source>
</evidence>
<reference evidence="4" key="2">
    <citation type="submission" date="2021-02" db="EMBL/GenBank/DDBJ databases">
        <authorList>
            <person name="Kimball J.A."/>
            <person name="Haas M.W."/>
            <person name="Macchietto M."/>
            <person name="Kono T."/>
            <person name="Duquette J."/>
            <person name="Shao M."/>
        </authorList>
    </citation>
    <scope>NUCLEOTIDE SEQUENCE</scope>
    <source>
        <tissue evidence="4">Fresh leaf tissue</tissue>
    </source>
</reference>